<reference evidence="10" key="1">
    <citation type="submission" date="2024-04" db="EMBL/GenBank/DDBJ databases">
        <title>Salinicola lusitanus LLJ914,a marine bacterium isolated from the Okinawa Trough.</title>
        <authorList>
            <person name="Li J."/>
        </authorList>
    </citation>
    <scope>NUCLEOTIDE SEQUENCE [LARGE SCALE GENOMIC DNA]</scope>
</reference>
<comment type="subcellular location">
    <subcellularLocation>
        <location evidence="1">Cell membrane</location>
        <topology evidence="1">Multi-pass membrane protein</topology>
    </subcellularLocation>
    <subcellularLocation>
        <location evidence="7">Membrane</location>
        <topology evidence="7">Multi-pass membrane protein</topology>
    </subcellularLocation>
</comment>
<dbReference type="InterPro" id="IPR050895">
    <property type="entry name" value="XK-related_scramblase"/>
</dbReference>
<keyword evidence="6 7" id="KW-0472">Membrane</keyword>
<comment type="caution">
    <text evidence="7">Lacks conserved residue(s) required for the propagation of feature annotation.</text>
</comment>
<name>A0AAW0NIP0_9GOBI</name>
<comment type="caution">
    <text evidence="9">The sequence shown here is derived from an EMBL/GenBank/DDBJ whole genome shotgun (WGS) entry which is preliminary data.</text>
</comment>
<dbReference type="PANTHER" id="PTHR16024:SF19">
    <property type="entry name" value="XK-RELATED PROTEIN"/>
    <property type="match status" value="1"/>
</dbReference>
<evidence type="ECO:0000256" key="2">
    <source>
        <dbReference type="ARBA" id="ARBA00008789"/>
    </source>
</evidence>
<keyword evidence="5 7" id="KW-1133">Transmembrane helix</keyword>
<dbReference type="InterPro" id="IPR018629">
    <property type="entry name" value="XK-rel"/>
</dbReference>
<accession>A0AAW0NIP0</accession>
<proteinExistence type="inferred from homology"/>
<evidence type="ECO:0000256" key="8">
    <source>
        <dbReference type="SAM" id="MobiDB-lite"/>
    </source>
</evidence>
<dbReference type="GO" id="GO:0005886">
    <property type="term" value="C:plasma membrane"/>
    <property type="evidence" value="ECO:0007669"/>
    <property type="project" value="UniProtKB-SubCell"/>
</dbReference>
<keyword evidence="4 7" id="KW-0812">Transmembrane</keyword>
<dbReference type="Proteomes" id="UP001460270">
    <property type="component" value="Unassembled WGS sequence"/>
</dbReference>
<keyword evidence="10" id="KW-1185">Reference proteome</keyword>
<dbReference type="Pfam" id="PF09815">
    <property type="entry name" value="XK-related"/>
    <property type="match status" value="1"/>
</dbReference>
<feature type="transmembrane region" description="Helical" evidence="7">
    <location>
        <begin position="123"/>
        <end position="141"/>
    </location>
</feature>
<evidence type="ECO:0000256" key="5">
    <source>
        <dbReference type="ARBA" id="ARBA00022989"/>
    </source>
</evidence>
<evidence type="ECO:0000256" key="3">
    <source>
        <dbReference type="ARBA" id="ARBA00022475"/>
    </source>
</evidence>
<dbReference type="EMBL" id="JBBPFD010000014">
    <property type="protein sequence ID" value="KAK7898209.1"/>
    <property type="molecule type" value="Genomic_DNA"/>
</dbReference>
<dbReference type="GO" id="GO:1902742">
    <property type="term" value="P:apoptotic process involved in development"/>
    <property type="evidence" value="ECO:0007669"/>
    <property type="project" value="TreeGrafter"/>
</dbReference>
<feature type="region of interest" description="Disordered" evidence="8">
    <location>
        <begin position="181"/>
        <end position="215"/>
    </location>
</feature>
<evidence type="ECO:0000313" key="10">
    <source>
        <dbReference type="Proteomes" id="UP001460270"/>
    </source>
</evidence>
<feature type="compositionally biased region" description="Basic and acidic residues" evidence="8">
    <location>
        <begin position="181"/>
        <end position="197"/>
    </location>
</feature>
<comment type="similarity">
    <text evidence="2 7">Belongs to the XK family.</text>
</comment>
<dbReference type="AlphaFoldDB" id="A0AAW0NIP0"/>
<protein>
    <recommendedName>
        <fullName evidence="7">XK-related protein</fullName>
    </recommendedName>
</protein>
<evidence type="ECO:0000256" key="1">
    <source>
        <dbReference type="ARBA" id="ARBA00004651"/>
    </source>
</evidence>
<evidence type="ECO:0000256" key="6">
    <source>
        <dbReference type="ARBA" id="ARBA00023136"/>
    </source>
</evidence>
<gene>
    <name evidence="9" type="ORF">WMY93_019062</name>
</gene>
<dbReference type="GO" id="GO:0070782">
    <property type="term" value="P:phosphatidylserine exposure on apoptotic cell surface"/>
    <property type="evidence" value="ECO:0007669"/>
    <property type="project" value="TreeGrafter"/>
</dbReference>
<feature type="transmembrane region" description="Helical" evidence="7">
    <location>
        <begin position="96"/>
        <end position="117"/>
    </location>
</feature>
<feature type="compositionally biased region" description="Basic and acidic residues" evidence="8">
    <location>
        <begin position="206"/>
        <end position="215"/>
    </location>
</feature>
<organism evidence="9 10">
    <name type="scientific">Mugilogobius chulae</name>
    <name type="common">yellowstripe goby</name>
    <dbReference type="NCBI Taxonomy" id="88201"/>
    <lineage>
        <taxon>Eukaryota</taxon>
        <taxon>Metazoa</taxon>
        <taxon>Chordata</taxon>
        <taxon>Craniata</taxon>
        <taxon>Vertebrata</taxon>
        <taxon>Euteleostomi</taxon>
        <taxon>Actinopterygii</taxon>
        <taxon>Neopterygii</taxon>
        <taxon>Teleostei</taxon>
        <taxon>Neoteleostei</taxon>
        <taxon>Acanthomorphata</taxon>
        <taxon>Gobiaria</taxon>
        <taxon>Gobiiformes</taxon>
        <taxon>Gobioidei</taxon>
        <taxon>Gobiidae</taxon>
        <taxon>Gobionellinae</taxon>
        <taxon>Mugilogobius</taxon>
    </lineage>
</organism>
<evidence type="ECO:0000256" key="4">
    <source>
        <dbReference type="ARBA" id="ARBA00022692"/>
    </source>
</evidence>
<sequence>MEFRAFRGKNPYPKSEVVSLSFDSEVLGIVEVFSEHLPQLVFMLTTIIQKGHADAMPVLKAFCSAAVIQYNLIRSHHFLLQTIDCKFSRSFVSSAVCFLWNLFLIAARVTALCLFASVLSYYIAVHFLCSWIVFFIIVWCCKTNAMKSRGGEVLYRGTVALIWHYDAVVIKEELKRENKDKATEEEFEKSSVSKDTEATETPMGNPEEKQNERREMMLRPVADALAAESGMDDRVGYC</sequence>
<evidence type="ECO:0000313" key="9">
    <source>
        <dbReference type="EMBL" id="KAK7898209.1"/>
    </source>
</evidence>
<dbReference type="GO" id="GO:0043652">
    <property type="term" value="P:engulfment of apoptotic cell"/>
    <property type="evidence" value="ECO:0007669"/>
    <property type="project" value="TreeGrafter"/>
</dbReference>
<evidence type="ECO:0000256" key="7">
    <source>
        <dbReference type="RuleBase" id="RU910716"/>
    </source>
</evidence>
<keyword evidence="3" id="KW-1003">Cell membrane</keyword>
<dbReference type="PANTHER" id="PTHR16024">
    <property type="entry name" value="XK-RELATED PROTEIN"/>
    <property type="match status" value="1"/>
</dbReference>